<evidence type="ECO:0000313" key="3">
    <source>
        <dbReference type="EMBL" id="MDQ7918564.1"/>
    </source>
</evidence>
<proteinExistence type="predicted"/>
<sequence length="78" mass="9185">MILLDLSMPVMDGWQFLDEFTKVKIEKKITIYIVSSSIDPMDYERAKSYNDIQNYIIKPVQTEDLKSILKIFKSTYEA</sequence>
<evidence type="ECO:0000313" key="4">
    <source>
        <dbReference type="Proteomes" id="UP001230915"/>
    </source>
</evidence>
<dbReference type="InterPro" id="IPR011006">
    <property type="entry name" value="CheY-like_superfamily"/>
</dbReference>
<evidence type="ECO:0000259" key="2">
    <source>
        <dbReference type="PROSITE" id="PS50110"/>
    </source>
</evidence>
<gene>
    <name evidence="3" type="ORF">RBU60_13375</name>
</gene>
<protein>
    <submittedName>
        <fullName evidence="3">Response regulator</fullName>
    </submittedName>
</protein>
<dbReference type="Gene3D" id="3.40.50.2300">
    <property type="match status" value="1"/>
</dbReference>
<organism evidence="3 4">
    <name type="scientific">Mesonia profundi</name>
    <dbReference type="NCBI Taxonomy" id="3070998"/>
    <lineage>
        <taxon>Bacteria</taxon>
        <taxon>Pseudomonadati</taxon>
        <taxon>Bacteroidota</taxon>
        <taxon>Flavobacteriia</taxon>
        <taxon>Flavobacteriales</taxon>
        <taxon>Flavobacteriaceae</taxon>
        <taxon>Mesonia</taxon>
    </lineage>
</organism>
<dbReference type="SUPFAM" id="SSF52172">
    <property type="entry name" value="CheY-like"/>
    <property type="match status" value="1"/>
</dbReference>
<dbReference type="EMBL" id="JAVHUL010000052">
    <property type="protein sequence ID" value="MDQ7918564.1"/>
    <property type="molecule type" value="Genomic_DNA"/>
</dbReference>
<comment type="caution">
    <text evidence="3">The sequence shown here is derived from an EMBL/GenBank/DDBJ whole genome shotgun (WGS) entry which is preliminary data.</text>
</comment>
<dbReference type="PANTHER" id="PTHR44520:SF2">
    <property type="entry name" value="RESPONSE REGULATOR RCP1"/>
    <property type="match status" value="1"/>
</dbReference>
<feature type="domain" description="Response regulatory" evidence="2">
    <location>
        <begin position="1"/>
        <end position="73"/>
    </location>
</feature>
<keyword evidence="4" id="KW-1185">Reference proteome</keyword>
<dbReference type="InterPro" id="IPR001789">
    <property type="entry name" value="Sig_transdc_resp-reg_receiver"/>
</dbReference>
<dbReference type="Pfam" id="PF00072">
    <property type="entry name" value="Response_reg"/>
    <property type="match status" value="1"/>
</dbReference>
<dbReference type="PROSITE" id="PS50110">
    <property type="entry name" value="RESPONSE_REGULATORY"/>
    <property type="match status" value="1"/>
</dbReference>
<dbReference type="PANTHER" id="PTHR44520">
    <property type="entry name" value="RESPONSE REGULATOR RCP1-RELATED"/>
    <property type="match status" value="1"/>
</dbReference>
<evidence type="ECO:0000256" key="1">
    <source>
        <dbReference type="PROSITE-ProRule" id="PRU00169"/>
    </source>
</evidence>
<name>A0ABU1A682_9FLAO</name>
<keyword evidence="1" id="KW-0597">Phosphoprotein</keyword>
<dbReference type="RefSeq" id="WP_308865560.1">
    <property type="nucleotide sequence ID" value="NZ_JAVHUL010000052.1"/>
</dbReference>
<feature type="modified residue" description="4-aspartylphosphate" evidence="1">
    <location>
        <position position="5"/>
    </location>
</feature>
<dbReference type="Proteomes" id="UP001230915">
    <property type="component" value="Unassembled WGS sequence"/>
</dbReference>
<reference evidence="3 4" key="1">
    <citation type="submission" date="2023-08" db="EMBL/GenBank/DDBJ databases">
        <title>Mesonia sp. MT50, isolated from deep-sea sediment of the Mariana Trench.</title>
        <authorList>
            <person name="Fu H."/>
        </authorList>
    </citation>
    <scope>NUCLEOTIDE SEQUENCE [LARGE SCALE GENOMIC DNA]</scope>
    <source>
        <strain evidence="3 4">MT50</strain>
    </source>
</reference>
<accession>A0ABU1A682</accession>
<dbReference type="InterPro" id="IPR052893">
    <property type="entry name" value="TCS_response_regulator"/>
</dbReference>